<dbReference type="PROSITE" id="PS50042">
    <property type="entry name" value="CNMP_BINDING_3"/>
    <property type="match status" value="1"/>
</dbReference>
<dbReference type="SUPFAM" id="SSF51206">
    <property type="entry name" value="cAMP-binding domain-like"/>
    <property type="match status" value="1"/>
</dbReference>
<evidence type="ECO:0000256" key="2">
    <source>
        <dbReference type="ARBA" id="ARBA00023125"/>
    </source>
</evidence>
<evidence type="ECO:0000313" key="6">
    <source>
        <dbReference type="EMBL" id="QTA37515.1"/>
    </source>
</evidence>
<dbReference type="Pfam" id="PF13545">
    <property type="entry name" value="HTH_Crp_2"/>
    <property type="match status" value="1"/>
</dbReference>
<dbReference type="PANTHER" id="PTHR24567">
    <property type="entry name" value="CRP FAMILY TRANSCRIPTIONAL REGULATORY PROTEIN"/>
    <property type="match status" value="1"/>
</dbReference>
<dbReference type="InterPro" id="IPR050397">
    <property type="entry name" value="Env_Response_Regulators"/>
</dbReference>
<feature type="domain" description="HTH crp-type" evidence="5">
    <location>
        <begin position="146"/>
        <end position="212"/>
    </location>
</feature>
<dbReference type="EMBL" id="CP071446">
    <property type="protein sequence ID" value="QTA37515.1"/>
    <property type="molecule type" value="Genomic_DNA"/>
</dbReference>
<dbReference type="InterPro" id="IPR012318">
    <property type="entry name" value="HTH_CRP"/>
</dbReference>
<dbReference type="Gene3D" id="2.60.120.10">
    <property type="entry name" value="Jelly Rolls"/>
    <property type="match status" value="1"/>
</dbReference>
<dbReference type="InterPro" id="IPR000595">
    <property type="entry name" value="cNMP-bd_dom"/>
</dbReference>
<dbReference type="Proteomes" id="UP000671862">
    <property type="component" value="Chromosome"/>
</dbReference>
<dbReference type="SUPFAM" id="SSF46785">
    <property type="entry name" value="Winged helix' DNA-binding domain"/>
    <property type="match status" value="1"/>
</dbReference>
<protein>
    <submittedName>
        <fullName evidence="6">Crp/Fnr family transcriptional regulator</fullName>
    </submittedName>
</protein>
<organism evidence="6 7">
    <name type="scientific">Thermosipho ferrireducens</name>
    <dbReference type="NCBI Taxonomy" id="2571116"/>
    <lineage>
        <taxon>Bacteria</taxon>
        <taxon>Thermotogati</taxon>
        <taxon>Thermotogota</taxon>
        <taxon>Thermotogae</taxon>
        <taxon>Thermotogales</taxon>
        <taxon>Fervidobacteriaceae</taxon>
        <taxon>Thermosipho</taxon>
    </lineage>
</organism>
<dbReference type="SMART" id="SM00419">
    <property type="entry name" value="HTH_CRP"/>
    <property type="match status" value="1"/>
</dbReference>
<evidence type="ECO:0000259" key="4">
    <source>
        <dbReference type="PROSITE" id="PS50042"/>
    </source>
</evidence>
<accession>A0ABX7S8S4</accession>
<keyword evidence="2" id="KW-0238">DNA-binding</keyword>
<dbReference type="RefSeq" id="WP_207566240.1">
    <property type="nucleotide sequence ID" value="NZ_CP071446.1"/>
</dbReference>
<dbReference type="PROSITE" id="PS51063">
    <property type="entry name" value="HTH_CRP_2"/>
    <property type="match status" value="1"/>
</dbReference>
<name>A0ABX7S8S4_9BACT</name>
<dbReference type="InterPro" id="IPR018490">
    <property type="entry name" value="cNMP-bd_dom_sf"/>
</dbReference>
<evidence type="ECO:0000259" key="5">
    <source>
        <dbReference type="PROSITE" id="PS51063"/>
    </source>
</evidence>
<dbReference type="PANTHER" id="PTHR24567:SF58">
    <property type="entry name" value="CYCLIC AMP-BINDING REGULATORY PROTEIN"/>
    <property type="match status" value="1"/>
</dbReference>
<keyword evidence="3" id="KW-0804">Transcription</keyword>
<dbReference type="Pfam" id="PF00027">
    <property type="entry name" value="cNMP_binding"/>
    <property type="match status" value="1"/>
</dbReference>
<feature type="domain" description="Cyclic nucleotide-binding" evidence="4">
    <location>
        <begin position="32"/>
        <end position="132"/>
    </location>
</feature>
<dbReference type="CDD" id="cd00038">
    <property type="entry name" value="CAP_ED"/>
    <property type="match status" value="1"/>
</dbReference>
<dbReference type="InterPro" id="IPR036390">
    <property type="entry name" value="WH_DNA-bd_sf"/>
</dbReference>
<reference evidence="6 7" key="1">
    <citation type="submission" date="2021-03" db="EMBL/GenBank/DDBJ databases">
        <title>Thermosipho ferrireducens sp.nov., an anaerobic thermophilic iron-reducing bacterium isolated from a deep-sea hydrothermal sulfide deposits.</title>
        <authorList>
            <person name="Zeng X."/>
            <person name="Chen Y."/>
            <person name="Shao Z."/>
        </authorList>
    </citation>
    <scope>NUCLEOTIDE SEQUENCE [LARGE SCALE GENOMIC DNA]</scope>
    <source>
        <strain evidence="6 7">JL129W03</strain>
    </source>
</reference>
<dbReference type="InterPro" id="IPR014710">
    <property type="entry name" value="RmlC-like_jellyroll"/>
</dbReference>
<evidence type="ECO:0000256" key="3">
    <source>
        <dbReference type="ARBA" id="ARBA00023163"/>
    </source>
</evidence>
<keyword evidence="1" id="KW-0805">Transcription regulation</keyword>
<proteinExistence type="predicted"/>
<sequence length="221" mass="25390">MDIITVIKKIPYFDNIDEVVLKNKSGFKLLKFKNGELIKAQGEEIDEVFIIVDGKVVAEYVSESGKSLELDILEPYDIVAPGFIYTSEPFYPVNIISEGNARILAIEKDTFLEILQQNKKLFLKFLNEIGDKFHILSQKLFLLSTKTLKEKVAYVLLKKATSSKDIYLKINKEKLSRFLGCARPALSRVFAEFEKEGIIEREGRNIRILKIEKLKQLINEL</sequence>
<evidence type="ECO:0000313" key="7">
    <source>
        <dbReference type="Proteomes" id="UP000671862"/>
    </source>
</evidence>
<keyword evidence="7" id="KW-1185">Reference proteome</keyword>
<evidence type="ECO:0000256" key="1">
    <source>
        <dbReference type="ARBA" id="ARBA00023015"/>
    </source>
</evidence>
<gene>
    <name evidence="6" type="ORF">JYK00_07210</name>
</gene>